<dbReference type="SUPFAM" id="SSF64182">
    <property type="entry name" value="DHH phosphoesterases"/>
    <property type="match status" value="1"/>
</dbReference>
<evidence type="ECO:0000313" key="10">
    <source>
        <dbReference type="Proteomes" id="UP001221411"/>
    </source>
</evidence>
<organism evidence="9 10">
    <name type="scientific">Polyangium mundeleinium</name>
    <dbReference type="NCBI Taxonomy" id="2995306"/>
    <lineage>
        <taxon>Bacteria</taxon>
        <taxon>Pseudomonadati</taxon>
        <taxon>Myxococcota</taxon>
        <taxon>Polyangia</taxon>
        <taxon>Polyangiales</taxon>
        <taxon>Polyangiaceae</taxon>
        <taxon>Polyangium</taxon>
    </lineage>
</organism>
<evidence type="ECO:0000256" key="1">
    <source>
        <dbReference type="ARBA" id="ARBA00005915"/>
    </source>
</evidence>
<dbReference type="RefSeq" id="WP_271923996.1">
    <property type="nucleotide sequence ID" value="NZ_JAQNDO010000001.1"/>
</dbReference>
<comment type="caution">
    <text evidence="9">The sequence shown here is derived from an EMBL/GenBank/DDBJ whole genome shotgun (WGS) entry which is preliminary data.</text>
</comment>
<keyword evidence="5 9" id="KW-0269">Exonuclease</keyword>
<dbReference type="Gene3D" id="3.10.310.30">
    <property type="match status" value="1"/>
</dbReference>
<evidence type="ECO:0000256" key="3">
    <source>
        <dbReference type="ARBA" id="ARBA00022722"/>
    </source>
</evidence>
<evidence type="ECO:0000256" key="4">
    <source>
        <dbReference type="ARBA" id="ARBA00022801"/>
    </source>
</evidence>
<keyword evidence="3" id="KW-0540">Nuclease</keyword>
<keyword evidence="4" id="KW-0378">Hydrolase</keyword>
<accession>A0ABT5EX68</accession>
<dbReference type="PANTHER" id="PTHR30255:SF2">
    <property type="entry name" value="SINGLE-STRANDED-DNA-SPECIFIC EXONUCLEASE RECJ"/>
    <property type="match status" value="1"/>
</dbReference>
<dbReference type="InterPro" id="IPR001667">
    <property type="entry name" value="DDH_dom"/>
</dbReference>
<dbReference type="Pfam" id="PF02272">
    <property type="entry name" value="DHHA1"/>
    <property type="match status" value="1"/>
</dbReference>
<sequence>MDSGRGLRYAWTSRMLSDAAWTQATDPEARGLHIPVAAANLAREGAIRDPGEASVEALELSRALGLSITVADALFRAGRRADAETRLFLDPRLAHLTPPDAMADRELSADRLARAIRAHEKVAVFGDYDCDGITSCAIVTEVLRALGGDVVPLLATRKDGSYGFNAKALERVRKTGATLLVTCDCGSSDHERLAAARSYGIETLVIDHHLVPAEPLPALAFLNPHRPECGFPFKGLASCGLALSLGAAVRRALGANLDMRQWLDLVAIGTVADVAPLVGDNRALVRAGLAVLSQGMRPGLRALAELARLDLGQGVSADDIAFRVAPRLNAPGRLDDPDLSLALLLERDSTRAAGIAATIEQLTAQRRAIQEEMIGQALREIEANGWAKEPAIVLARQGWHPGIVGIVAGRVASKFGKPTIVVALDGAGGRGSVRGPMGFPLHDALVLSRAELVGFGGHQAAAGVEVRADRVEALRALWCDAAIALGALNLGPLEGEADVRLDDRDEPAVVARDLERLEPCGQGNRAPRVLVRGAPVRVSRVIKGHLKLEIALKRHVIGAFGYELGSLSSGLSGGRVDIVGRLRRDTFRGGSAVEIRIDRVERTS</sequence>
<feature type="domain" description="RecJ OB" evidence="8">
    <location>
        <begin position="509"/>
        <end position="598"/>
    </location>
</feature>
<evidence type="ECO:0000256" key="2">
    <source>
        <dbReference type="ARBA" id="ARBA00019841"/>
    </source>
</evidence>
<dbReference type="InterPro" id="IPR003156">
    <property type="entry name" value="DHHA1_dom"/>
</dbReference>
<evidence type="ECO:0000259" key="8">
    <source>
        <dbReference type="Pfam" id="PF17768"/>
    </source>
</evidence>
<dbReference type="Proteomes" id="UP001221411">
    <property type="component" value="Unassembled WGS sequence"/>
</dbReference>
<dbReference type="InterPro" id="IPR051673">
    <property type="entry name" value="SSDNA_exonuclease_RecJ"/>
</dbReference>
<comment type="similarity">
    <text evidence="1">Belongs to the RecJ family.</text>
</comment>
<dbReference type="PANTHER" id="PTHR30255">
    <property type="entry name" value="SINGLE-STRANDED-DNA-SPECIFIC EXONUCLEASE RECJ"/>
    <property type="match status" value="1"/>
</dbReference>
<reference evidence="9 10" key="1">
    <citation type="submission" date="2022-11" db="EMBL/GenBank/DDBJ databases">
        <title>Minimal conservation of predation-associated metabolite biosynthetic gene clusters underscores biosynthetic potential of Myxococcota including descriptions for ten novel species: Archangium lansinium sp. nov., Myxococcus landrumus sp. nov., Nannocystis bai.</title>
        <authorList>
            <person name="Ahearne A."/>
            <person name="Stevens C."/>
            <person name="Dowd S."/>
        </authorList>
    </citation>
    <scope>NUCLEOTIDE SEQUENCE [LARGE SCALE GENOMIC DNA]</scope>
    <source>
        <strain evidence="9 10">RJM3</strain>
    </source>
</reference>
<dbReference type="Pfam" id="PF17768">
    <property type="entry name" value="RecJ_OB"/>
    <property type="match status" value="1"/>
</dbReference>
<gene>
    <name evidence="9" type="primary">recJ</name>
    <name evidence="9" type="ORF">POL67_31845</name>
</gene>
<proteinExistence type="inferred from homology"/>
<dbReference type="InterPro" id="IPR004610">
    <property type="entry name" value="RecJ"/>
</dbReference>
<dbReference type="Gene3D" id="3.90.1640.30">
    <property type="match status" value="1"/>
</dbReference>
<evidence type="ECO:0000259" key="7">
    <source>
        <dbReference type="Pfam" id="PF02272"/>
    </source>
</evidence>
<dbReference type="NCBIfam" id="TIGR00644">
    <property type="entry name" value="recJ"/>
    <property type="match status" value="1"/>
</dbReference>
<name>A0ABT5EX68_9BACT</name>
<feature type="domain" description="DDH" evidence="6">
    <location>
        <begin position="121"/>
        <end position="270"/>
    </location>
</feature>
<dbReference type="EMBL" id="JAQNDO010000001">
    <property type="protein sequence ID" value="MDC0745964.1"/>
    <property type="molecule type" value="Genomic_DNA"/>
</dbReference>
<dbReference type="Pfam" id="PF01368">
    <property type="entry name" value="DHH"/>
    <property type="match status" value="1"/>
</dbReference>
<evidence type="ECO:0000259" key="6">
    <source>
        <dbReference type="Pfam" id="PF01368"/>
    </source>
</evidence>
<keyword evidence="10" id="KW-1185">Reference proteome</keyword>
<protein>
    <recommendedName>
        <fullName evidence="2">Single-stranded-DNA-specific exonuclease RecJ</fullName>
    </recommendedName>
</protein>
<feature type="domain" description="DHHA1" evidence="7">
    <location>
        <begin position="391"/>
        <end position="477"/>
    </location>
</feature>
<dbReference type="InterPro" id="IPR041122">
    <property type="entry name" value="RecJ_OB"/>
</dbReference>
<dbReference type="InterPro" id="IPR038763">
    <property type="entry name" value="DHH_sf"/>
</dbReference>
<dbReference type="GO" id="GO:0004527">
    <property type="term" value="F:exonuclease activity"/>
    <property type="evidence" value="ECO:0007669"/>
    <property type="project" value="UniProtKB-KW"/>
</dbReference>
<evidence type="ECO:0000256" key="5">
    <source>
        <dbReference type="ARBA" id="ARBA00022839"/>
    </source>
</evidence>
<evidence type="ECO:0000313" key="9">
    <source>
        <dbReference type="EMBL" id="MDC0745964.1"/>
    </source>
</evidence>